<evidence type="ECO:0000256" key="1">
    <source>
        <dbReference type="ARBA" id="ARBA00023125"/>
    </source>
</evidence>
<feature type="transmembrane region" description="Helical" evidence="3">
    <location>
        <begin position="162"/>
        <end position="180"/>
    </location>
</feature>
<organism evidence="5 6">
    <name type="scientific">Collimonas rhizosphaerae</name>
    <dbReference type="NCBI Taxonomy" id="3126357"/>
    <lineage>
        <taxon>Bacteria</taxon>
        <taxon>Pseudomonadati</taxon>
        <taxon>Pseudomonadota</taxon>
        <taxon>Betaproteobacteria</taxon>
        <taxon>Burkholderiales</taxon>
        <taxon>Oxalobacteraceae</taxon>
        <taxon>Collimonas</taxon>
    </lineage>
</organism>
<feature type="DNA-binding region" description="OmpR/PhoB-type" evidence="2">
    <location>
        <begin position="1"/>
        <end position="105"/>
    </location>
</feature>
<dbReference type="EMBL" id="JBANDC010000012">
    <property type="protein sequence ID" value="MEM4989174.1"/>
    <property type="molecule type" value="Genomic_DNA"/>
</dbReference>
<evidence type="ECO:0000313" key="6">
    <source>
        <dbReference type="Proteomes" id="UP001495910"/>
    </source>
</evidence>
<evidence type="ECO:0000313" key="5">
    <source>
        <dbReference type="EMBL" id="MEM4989174.1"/>
    </source>
</evidence>
<evidence type="ECO:0000256" key="3">
    <source>
        <dbReference type="SAM" id="Phobius"/>
    </source>
</evidence>
<dbReference type="SMART" id="SM00862">
    <property type="entry name" value="Trans_reg_C"/>
    <property type="match status" value="1"/>
</dbReference>
<dbReference type="Pfam" id="PF00486">
    <property type="entry name" value="Trans_reg_C"/>
    <property type="match status" value="1"/>
</dbReference>
<name>A0ABU9PYT8_9BURK</name>
<accession>A0ABU9PYT8</accession>
<dbReference type="InterPro" id="IPR016032">
    <property type="entry name" value="Sig_transdc_resp-reg_C-effctor"/>
</dbReference>
<keyword evidence="3" id="KW-0812">Transmembrane</keyword>
<dbReference type="SUPFAM" id="SSF46894">
    <property type="entry name" value="C-terminal effector domain of the bipartite response regulators"/>
    <property type="match status" value="1"/>
</dbReference>
<dbReference type="Gene3D" id="1.10.10.10">
    <property type="entry name" value="Winged helix-like DNA-binding domain superfamily/Winged helix DNA-binding domain"/>
    <property type="match status" value="1"/>
</dbReference>
<dbReference type="InterPro" id="IPR036388">
    <property type="entry name" value="WH-like_DNA-bd_sf"/>
</dbReference>
<evidence type="ECO:0000256" key="2">
    <source>
        <dbReference type="PROSITE-ProRule" id="PRU01091"/>
    </source>
</evidence>
<protein>
    <submittedName>
        <fullName evidence="5">Winged helix-turn-helix domain-containing protein</fullName>
    </submittedName>
</protein>
<keyword evidence="3" id="KW-1133">Transmembrane helix</keyword>
<comment type="caution">
    <text evidence="5">The sequence shown here is derived from an EMBL/GenBank/DDBJ whole genome shotgun (WGS) entry which is preliminary data.</text>
</comment>
<feature type="domain" description="OmpR/PhoB-type" evidence="4">
    <location>
        <begin position="1"/>
        <end position="105"/>
    </location>
</feature>
<dbReference type="RefSeq" id="WP_342830447.1">
    <property type="nucleotide sequence ID" value="NZ_JBANDC010000012.1"/>
</dbReference>
<reference evidence="5 6" key="1">
    <citation type="submission" date="2024-02" db="EMBL/GenBank/DDBJ databases">
        <title>Draft genome sequence of Collimonas sp. strain H4R21, an effective mineral-weathering bacterial strain isolated from the beech rhizosphere.</title>
        <authorList>
            <person name="Morin E."/>
            <person name="Uroz S."/>
            <person name="Leveau J.H.J."/>
            <person name="Kumar R."/>
            <person name="Rey M.W."/>
            <person name="Pham J."/>
        </authorList>
    </citation>
    <scope>NUCLEOTIDE SEQUENCE [LARGE SCALE GENOMIC DNA]</scope>
    <source>
        <strain evidence="5 6">H4R21</strain>
    </source>
</reference>
<dbReference type="CDD" id="cd00383">
    <property type="entry name" value="trans_reg_C"/>
    <property type="match status" value="1"/>
</dbReference>
<dbReference type="InterPro" id="IPR001867">
    <property type="entry name" value="OmpR/PhoB-type_DNA-bd"/>
</dbReference>
<keyword evidence="6" id="KW-1185">Reference proteome</keyword>
<proteinExistence type="predicted"/>
<keyword evidence="1 2" id="KW-0238">DNA-binding</keyword>
<sequence length="281" mass="30928">MAKYLICGLAYFDDEYFELTSANEPEHVIQLGAAASRCLLILLEAKGQVVTKKDLLEGGWGQYGNVVSTNNVNQAIAHIRKCFAAFGIKADSVVTIPRIGYKTSDTFFMRGAKDDQPPAPVLPADPTWPVDAPPNEADKFPPSMAPDIAQPAVSRRQAGRTYAALVALAISSTIAAFMFAPDLQRNLFQKAPHASYVPVKTGEKIRHFIEEGFSDRTEFIAQKISMLEKNPPRLLPSKPDWNVYINGAHANNVFSYFLCRNAIENSDADCVSYVIIDEADI</sequence>
<dbReference type="PROSITE" id="PS51755">
    <property type="entry name" value="OMPR_PHOB"/>
    <property type="match status" value="1"/>
</dbReference>
<gene>
    <name evidence="5" type="ORF">V8G57_17430</name>
</gene>
<dbReference type="Proteomes" id="UP001495910">
    <property type="component" value="Unassembled WGS sequence"/>
</dbReference>
<keyword evidence="3" id="KW-0472">Membrane</keyword>
<evidence type="ECO:0000259" key="4">
    <source>
        <dbReference type="PROSITE" id="PS51755"/>
    </source>
</evidence>